<evidence type="ECO:0000259" key="1">
    <source>
        <dbReference type="Pfam" id="PF08241"/>
    </source>
</evidence>
<gene>
    <name evidence="2" type="ordered locus">Ccur_04590</name>
</gene>
<proteinExistence type="predicted"/>
<dbReference type="CDD" id="cd02440">
    <property type="entry name" value="AdoMet_MTases"/>
    <property type="match status" value="1"/>
</dbReference>
<sequence length="210" mass="23874">MKKTIWDWYAPFYQRAMIPDKKAYQWMYDHISHVVVDKTVLEIATGPGLLAKHIASAAKTVTATDYSASMIKEAQKGTHPENLIFEVADATHLPYAARAFDVVIIANALHIMKKPDKALQEIRRVLKNDGLLIAPNFVNHAKIGALWTSILKMVGIGFEHRWTKETYLHYLESQGWKIEFTESITARLSICYVECTSKLLGKQPDEEKSQ</sequence>
<dbReference type="eggNOG" id="COG2226">
    <property type="taxonomic scope" value="Bacteria"/>
</dbReference>
<dbReference type="STRING" id="469378.Ccur_04590"/>
<evidence type="ECO:0000313" key="3">
    <source>
        <dbReference type="Proteomes" id="UP000000954"/>
    </source>
</evidence>
<dbReference type="AlphaFoldDB" id="C7MMP2"/>
<dbReference type="Proteomes" id="UP000000954">
    <property type="component" value="Chromosome"/>
</dbReference>
<dbReference type="InterPro" id="IPR029063">
    <property type="entry name" value="SAM-dependent_MTases_sf"/>
</dbReference>
<dbReference type="GO" id="GO:0032259">
    <property type="term" value="P:methylation"/>
    <property type="evidence" value="ECO:0007669"/>
    <property type="project" value="UniProtKB-KW"/>
</dbReference>
<dbReference type="PANTHER" id="PTHR43591">
    <property type="entry name" value="METHYLTRANSFERASE"/>
    <property type="match status" value="1"/>
</dbReference>
<keyword evidence="2" id="KW-0830">Ubiquinone</keyword>
<keyword evidence="3" id="KW-1185">Reference proteome</keyword>
<dbReference type="RefSeq" id="WP_012802870.1">
    <property type="nucleotide sequence ID" value="NC_013170.1"/>
</dbReference>
<dbReference type="SUPFAM" id="SSF53335">
    <property type="entry name" value="S-adenosyl-L-methionine-dependent methyltransferases"/>
    <property type="match status" value="1"/>
</dbReference>
<protein>
    <submittedName>
        <fullName evidence="2">Methylase involved in ubiquinone/menaquinone biosynthesis</fullName>
    </submittedName>
</protein>
<reference evidence="2 3" key="1">
    <citation type="journal article" date="2009" name="Stand. Genomic Sci.">
        <title>Complete genome sequence of Cryptobacterium curtum type strain (12-3).</title>
        <authorList>
            <person name="Mavrommatis K."/>
            <person name="Pukall R."/>
            <person name="Rohde C."/>
            <person name="Chen F."/>
            <person name="Sims D."/>
            <person name="Brettin T."/>
            <person name="Kuske C."/>
            <person name="Detter J.C."/>
            <person name="Han C."/>
            <person name="Lapidus A."/>
            <person name="Copeland A."/>
            <person name="Glavina Del Rio T."/>
            <person name="Nolan M."/>
            <person name="Lucas S."/>
            <person name="Tice H."/>
            <person name="Cheng J.F."/>
            <person name="Bruce D."/>
            <person name="Goodwin L."/>
            <person name="Pitluck S."/>
            <person name="Ovchinnikova G."/>
            <person name="Pati A."/>
            <person name="Ivanova N."/>
            <person name="Chen A."/>
            <person name="Palaniappan K."/>
            <person name="Chain P."/>
            <person name="D'haeseleer P."/>
            <person name="Goker M."/>
            <person name="Bristow J."/>
            <person name="Eisen J.A."/>
            <person name="Markowitz V."/>
            <person name="Hugenholtz P."/>
            <person name="Rohde M."/>
            <person name="Klenk H.P."/>
            <person name="Kyrpides N.C."/>
        </authorList>
    </citation>
    <scope>NUCLEOTIDE SEQUENCE [LARGE SCALE GENOMIC DNA]</scope>
    <source>
        <strain evidence="3">ATCC 700683 / DSM 15641 / 12-3</strain>
    </source>
</reference>
<keyword evidence="2" id="KW-0808">Transferase</keyword>
<name>C7MMP2_CRYCD</name>
<dbReference type="KEGG" id="ccu:Ccur_04590"/>
<dbReference type="HOGENOM" id="CLU_037990_15_1_11"/>
<dbReference type="OrthoDB" id="9805171at2"/>
<dbReference type="InterPro" id="IPR013216">
    <property type="entry name" value="Methyltransf_11"/>
</dbReference>
<dbReference type="Pfam" id="PF08241">
    <property type="entry name" value="Methyltransf_11"/>
    <property type="match status" value="1"/>
</dbReference>
<dbReference type="EMBL" id="CP001682">
    <property type="protein sequence ID" value="ACU94182.1"/>
    <property type="molecule type" value="Genomic_DNA"/>
</dbReference>
<dbReference type="GO" id="GO:0008757">
    <property type="term" value="F:S-adenosylmethionine-dependent methyltransferase activity"/>
    <property type="evidence" value="ECO:0007669"/>
    <property type="project" value="InterPro"/>
</dbReference>
<keyword evidence="2" id="KW-0489">Methyltransferase</keyword>
<organism evidence="2 3">
    <name type="scientific">Cryptobacterium curtum (strain ATCC 700683 / DSM 15641 / CCUG 43107 / 12-3)</name>
    <dbReference type="NCBI Taxonomy" id="469378"/>
    <lineage>
        <taxon>Bacteria</taxon>
        <taxon>Bacillati</taxon>
        <taxon>Actinomycetota</taxon>
        <taxon>Coriobacteriia</taxon>
        <taxon>Eggerthellales</taxon>
        <taxon>Eggerthellaceae</taxon>
        <taxon>Cryptobacterium</taxon>
    </lineage>
</organism>
<feature type="domain" description="Methyltransferase type 11" evidence="1">
    <location>
        <begin position="41"/>
        <end position="133"/>
    </location>
</feature>
<dbReference type="Gene3D" id="3.40.50.150">
    <property type="entry name" value="Vaccinia Virus protein VP39"/>
    <property type="match status" value="1"/>
</dbReference>
<evidence type="ECO:0000313" key="2">
    <source>
        <dbReference type="EMBL" id="ACU94182.1"/>
    </source>
</evidence>
<accession>C7MMP2</accession>